<dbReference type="PANTHER" id="PTHR22765">
    <property type="entry name" value="RING FINGER AND PROTEASE ASSOCIATED DOMAIN-CONTAINING"/>
    <property type="match status" value="1"/>
</dbReference>
<protein>
    <recommendedName>
        <fullName evidence="9">RING-type domain-containing protein</fullName>
    </recommendedName>
</protein>
<keyword evidence="2 4" id="KW-0863">Zinc-finger</keyword>
<evidence type="ECO:0000313" key="8">
    <source>
        <dbReference type="Proteomes" id="UP000053237"/>
    </source>
</evidence>
<dbReference type="Gene3D" id="3.30.40.10">
    <property type="entry name" value="Zinc/RING finger domain, C3HC4 (zinc finger)"/>
    <property type="match status" value="1"/>
</dbReference>
<dbReference type="AlphaFoldDB" id="A0A024GJH1"/>
<keyword evidence="8" id="KW-1185">Reference proteome</keyword>
<gene>
    <name evidence="7" type="ORF">BN9_078270</name>
</gene>
<feature type="domain" description="RING-type" evidence="5">
    <location>
        <begin position="201"/>
        <end position="246"/>
    </location>
</feature>
<dbReference type="EMBL" id="CAIX01000143">
    <property type="protein sequence ID" value="CCI46872.1"/>
    <property type="molecule type" value="Genomic_DNA"/>
</dbReference>
<dbReference type="STRING" id="65357.A0A024GJH1"/>
<evidence type="ECO:0000256" key="1">
    <source>
        <dbReference type="ARBA" id="ARBA00022723"/>
    </source>
</evidence>
<dbReference type="SMART" id="SM00184">
    <property type="entry name" value="RING"/>
    <property type="match status" value="1"/>
</dbReference>
<evidence type="ECO:0000313" key="7">
    <source>
        <dbReference type="EMBL" id="CCI46872.1"/>
    </source>
</evidence>
<evidence type="ECO:0000259" key="5">
    <source>
        <dbReference type="PROSITE" id="PS50089"/>
    </source>
</evidence>
<evidence type="ECO:0000256" key="4">
    <source>
        <dbReference type="PROSITE-ProRule" id="PRU00175"/>
    </source>
</evidence>
<reference evidence="7 8" key="1">
    <citation type="submission" date="2012-05" db="EMBL/GenBank/DDBJ databases">
        <title>Recombination and specialization in a pathogen metapopulation.</title>
        <authorList>
            <person name="Gardiner A."/>
            <person name="Kemen E."/>
            <person name="Schultz-Larsen T."/>
            <person name="MacLean D."/>
            <person name="Van Oosterhout C."/>
            <person name="Jones J.D.G."/>
        </authorList>
    </citation>
    <scope>NUCLEOTIDE SEQUENCE [LARGE SCALE GENOMIC DNA]</scope>
    <source>
        <strain evidence="7 8">Ac Nc2</strain>
    </source>
</reference>
<dbReference type="PROSITE" id="PS50195">
    <property type="entry name" value="PX"/>
    <property type="match status" value="1"/>
</dbReference>
<dbReference type="PROSITE" id="PS50089">
    <property type="entry name" value="ZF_RING_2"/>
    <property type="match status" value="1"/>
</dbReference>
<dbReference type="GO" id="GO:0035091">
    <property type="term" value="F:phosphatidylinositol binding"/>
    <property type="evidence" value="ECO:0007669"/>
    <property type="project" value="InterPro"/>
</dbReference>
<dbReference type="GO" id="GO:0008270">
    <property type="term" value="F:zinc ion binding"/>
    <property type="evidence" value="ECO:0007669"/>
    <property type="project" value="UniProtKB-KW"/>
</dbReference>
<dbReference type="InterPro" id="IPR013083">
    <property type="entry name" value="Znf_RING/FYVE/PHD"/>
</dbReference>
<dbReference type="SUPFAM" id="SSF64268">
    <property type="entry name" value="PX domain"/>
    <property type="match status" value="1"/>
</dbReference>
<dbReference type="SUPFAM" id="SSF57850">
    <property type="entry name" value="RING/U-box"/>
    <property type="match status" value="1"/>
</dbReference>
<dbReference type="InterPro" id="IPR051826">
    <property type="entry name" value="E3_ubiquitin-ligase_domain"/>
</dbReference>
<keyword evidence="3" id="KW-0862">Zinc</keyword>
<evidence type="ECO:0008006" key="9">
    <source>
        <dbReference type="Google" id="ProtNLM"/>
    </source>
</evidence>
<dbReference type="Pfam" id="PF13639">
    <property type="entry name" value="zf-RING_2"/>
    <property type="match status" value="1"/>
</dbReference>
<comment type="caution">
    <text evidence="7">The sequence shown here is derived from an EMBL/GenBank/DDBJ whole genome shotgun (WGS) entry which is preliminary data.</text>
</comment>
<dbReference type="InterPro" id="IPR036871">
    <property type="entry name" value="PX_dom_sf"/>
</dbReference>
<dbReference type="GO" id="GO:0006511">
    <property type="term" value="P:ubiquitin-dependent protein catabolic process"/>
    <property type="evidence" value="ECO:0007669"/>
    <property type="project" value="TreeGrafter"/>
</dbReference>
<dbReference type="Gene3D" id="3.30.1520.10">
    <property type="entry name" value="Phox-like domain"/>
    <property type="match status" value="1"/>
</dbReference>
<feature type="domain" description="PX" evidence="6">
    <location>
        <begin position="16"/>
        <end position="165"/>
    </location>
</feature>
<evidence type="ECO:0000259" key="6">
    <source>
        <dbReference type="PROSITE" id="PS50195"/>
    </source>
</evidence>
<organism evidence="7 8">
    <name type="scientific">Albugo candida</name>
    <dbReference type="NCBI Taxonomy" id="65357"/>
    <lineage>
        <taxon>Eukaryota</taxon>
        <taxon>Sar</taxon>
        <taxon>Stramenopiles</taxon>
        <taxon>Oomycota</taxon>
        <taxon>Peronosporomycetes</taxon>
        <taxon>Albuginales</taxon>
        <taxon>Albuginaceae</taxon>
        <taxon>Albugo</taxon>
    </lineage>
</organism>
<dbReference type="InterPro" id="IPR011016">
    <property type="entry name" value="Znf_RING-CH"/>
</dbReference>
<evidence type="ECO:0000256" key="2">
    <source>
        <dbReference type="ARBA" id="ARBA00022771"/>
    </source>
</evidence>
<dbReference type="Proteomes" id="UP000053237">
    <property type="component" value="Unassembled WGS sequence"/>
</dbReference>
<dbReference type="InterPro" id="IPR001683">
    <property type="entry name" value="PX_dom"/>
</dbReference>
<sequence>MTDHHSKRLHRVHETAKETLNIQTEVSLASTYVPATRYHMEISFRSTRNKWNVSKRYSEFHRVRRLLKRYWKDCHAHVNSKISSQLAFTLLQEALHRPFPRRHLRPDTIPIIVERKEALETFVKMLVRVISCIQIPPDAYVENSSDYIMELYQILRDFLEYPSMQIQSDTKLKLAILSLEDVVINSESSCTETEEYCVECCSICLDDWTDQDCQDMAVVKLPCSHVFHEDCLLEWFTGNVQCPMCREEPKVHRSDR</sequence>
<dbReference type="InterPro" id="IPR001841">
    <property type="entry name" value="Znf_RING"/>
</dbReference>
<evidence type="ECO:0000256" key="3">
    <source>
        <dbReference type="ARBA" id="ARBA00022833"/>
    </source>
</evidence>
<dbReference type="OrthoDB" id="9984778at2759"/>
<dbReference type="SMART" id="SM00744">
    <property type="entry name" value="RINGv"/>
    <property type="match status" value="1"/>
</dbReference>
<dbReference type="GO" id="GO:0061630">
    <property type="term" value="F:ubiquitin protein ligase activity"/>
    <property type="evidence" value="ECO:0007669"/>
    <property type="project" value="TreeGrafter"/>
</dbReference>
<dbReference type="InParanoid" id="A0A024GJH1"/>
<accession>A0A024GJH1</accession>
<dbReference type="CDD" id="cd06093">
    <property type="entry name" value="PX_domain"/>
    <property type="match status" value="1"/>
</dbReference>
<keyword evidence="1" id="KW-0479">Metal-binding</keyword>
<name>A0A024GJH1_9STRA</name>
<proteinExistence type="predicted"/>